<keyword evidence="3" id="KW-1185">Reference proteome</keyword>
<dbReference type="EMBL" id="APND01000002">
    <property type="protein sequence ID" value="MES1929219.1"/>
    <property type="molecule type" value="Genomic_DNA"/>
</dbReference>
<organism evidence="2 3">
    <name type="scientific">Salinisphaera dokdonensis CL-ES53</name>
    <dbReference type="NCBI Taxonomy" id="1304272"/>
    <lineage>
        <taxon>Bacteria</taxon>
        <taxon>Pseudomonadati</taxon>
        <taxon>Pseudomonadota</taxon>
        <taxon>Gammaproteobacteria</taxon>
        <taxon>Salinisphaerales</taxon>
        <taxon>Salinisphaeraceae</taxon>
        <taxon>Salinisphaera</taxon>
    </lineage>
</organism>
<proteinExistence type="predicted"/>
<sequence length="211" mass="23199">MTMNNNAQNTRVRLAALSGVLMTVAMIALSGCSTLGADAAGTSSSRHAEAQSERDRLNDGYSDLYSTAASLAKTDQIFYFKIESDDVERVVETMTDYSGELAGRLERLTEEFPALGLQRQVDPPIINAAREAQRKATVKRFAPVVGDSGKVFERGLLIRLLGAADQQHYLAATLAEREPNPALAKIMANAGERYAEFYEEIDALLVERFYR</sequence>
<dbReference type="Proteomes" id="UP001460888">
    <property type="component" value="Unassembled WGS sequence"/>
</dbReference>
<protein>
    <recommendedName>
        <fullName evidence="4">DUF4142 domain-containing protein</fullName>
    </recommendedName>
</protein>
<keyword evidence="1" id="KW-0732">Signal</keyword>
<evidence type="ECO:0000256" key="1">
    <source>
        <dbReference type="SAM" id="SignalP"/>
    </source>
</evidence>
<evidence type="ECO:0008006" key="4">
    <source>
        <dbReference type="Google" id="ProtNLM"/>
    </source>
</evidence>
<accession>A0ABV2AZZ3</accession>
<evidence type="ECO:0000313" key="2">
    <source>
        <dbReference type="EMBL" id="MES1929219.1"/>
    </source>
</evidence>
<name>A0ABV2AZZ3_9GAMM</name>
<reference evidence="2 3" key="1">
    <citation type="submission" date="2013-03" db="EMBL/GenBank/DDBJ databases">
        <title>Salinisphaera dokdonensis CL-ES53 Genome Sequencing.</title>
        <authorList>
            <person name="Li C."/>
            <person name="Lai Q."/>
            <person name="Shao Z."/>
        </authorList>
    </citation>
    <scope>NUCLEOTIDE SEQUENCE [LARGE SCALE GENOMIC DNA]</scope>
    <source>
        <strain evidence="2 3">CL-ES53</strain>
    </source>
</reference>
<feature type="signal peptide" evidence="1">
    <location>
        <begin position="1"/>
        <end position="30"/>
    </location>
</feature>
<gene>
    <name evidence="2" type="ORF">SADO_08182</name>
</gene>
<comment type="caution">
    <text evidence="2">The sequence shown here is derived from an EMBL/GenBank/DDBJ whole genome shotgun (WGS) entry which is preliminary data.</text>
</comment>
<evidence type="ECO:0000313" key="3">
    <source>
        <dbReference type="Proteomes" id="UP001460888"/>
    </source>
</evidence>
<feature type="chain" id="PRO_5047418575" description="DUF4142 domain-containing protein" evidence="1">
    <location>
        <begin position="31"/>
        <end position="211"/>
    </location>
</feature>